<reference evidence="2 3" key="1">
    <citation type="submission" date="2017-03" db="EMBL/GenBank/DDBJ databases">
        <title>Genome Survey of Euroglyphus maynei.</title>
        <authorList>
            <person name="Arlian L.G."/>
            <person name="Morgan M.S."/>
            <person name="Rider S.D."/>
        </authorList>
    </citation>
    <scope>NUCLEOTIDE SEQUENCE [LARGE SCALE GENOMIC DNA]</scope>
    <source>
        <strain evidence="2">Arlian Lab</strain>
        <tissue evidence="2">Whole body</tissue>
    </source>
</reference>
<evidence type="ECO:0000313" key="2">
    <source>
        <dbReference type="EMBL" id="OTF75777.1"/>
    </source>
</evidence>
<dbReference type="EMBL" id="MUJZ01040431">
    <property type="protein sequence ID" value="OTF75777.1"/>
    <property type="molecule type" value="Genomic_DNA"/>
</dbReference>
<name>A0A1Y3B6E3_EURMA</name>
<feature type="region of interest" description="Disordered" evidence="1">
    <location>
        <begin position="132"/>
        <end position="158"/>
    </location>
</feature>
<comment type="caution">
    <text evidence="2">The sequence shown here is derived from an EMBL/GenBank/DDBJ whole genome shotgun (WGS) entry which is preliminary data.</text>
</comment>
<dbReference type="OrthoDB" id="6627676at2759"/>
<evidence type="ECO:0000256" key="1">
    <source>
        <dbReference type="SAM" id="MobiDB-lite"/>
    </source>
</evidence>
<feature type="non-terminal residue" evidence="2">
    <location>
        <position position="336"/>
    </location>
</feature>
<feature type="compositionally biased region" description="Polar residues" evidence="1">
    <location>
        <begin position="297"/>
        <end position="307"/>
    </location>
</feature>
<organism evidence="2 3">
    <name type="scientific">Euroglyphus maynei</name>
    <name type="common">Mayne's house dust mite</name>
    <dbReference type="NCBI Taxonomy" id="6958"/>
    <lineage>
        <taxon>Eukaryota</taxon>
        <taxon>Metazoa</taxon>
        <taxon>Ecdysozoa</taxon>
        <taxon>Arthropoda</taxon>
        <taxon>Chelicerata</taxon>
        <taxon>Arachnida</taxon>
        <taxon>Acari</taxon>
        <taxon>Acariformes</taxon>
        <taxon>Sarcoptiformes</taxon>
        <taxon>Astigmata</taxon>
        <taxon>Psoroptidia</taxon>
        <taxon>Analgoidea</taxon>
        <taxon>Pyroglyphidae</taxon>
        <taxon>Pyroglyphinae</taxon>
        <taxon>Euroglyphus</taxon>
    </lineage>
</organism>
<feature type="compositionally biased region" description="Basic and acidic residues" evidence="1">
    <location>
        <begin position="309"/>
        <end position="327"/>
    </location>
</feature>
<dbReference type="InterPro" id="IPR036028">
    <property type="entry name" value="SH3-like_dom_sf"/>
</dbReference>
<feature type="region of interest" description="Disordered" evidence="1">
    <location>
        <begin position="297"/>
        <end position="336"/>
    </location>
</feature>
<evidence type="ECO:0000313" key="3">
    <source>
        <dbReference type="Proteomes" id="UP000194236"/>
    </source>
</evidence>
<evidence type="ECO:0008006" key="4">
    <source>
        <dbReference type="Google" id="ProtNLM"/>
    </source>
</evidence>
<dbReference type="SUPFAM" id="SSF50044">
    <property type="entry name" value="SH3-domain"/>
    <property type="match status" value="1"/>
</dbReference>
<feature type="compositionally biased region" description="Polar residues" evidence="1">
    <location>
        <begin position="139"/>
        <end position="158"/>
    </location>
</feature>
<protein>
    <recommendedName>
        <fullName evidence="4">SH3 domain-containing protein</fullName>
    </recommendedName>
</protein>
<accession>A0A1Y3B6E3</accession>
<dbReference type="Gene3D" id="2.30.30.40">
    <property type="entry name" value="SH3 Domains"/>
    <property type="match status" value="1"/>
</dbReference>
<sequence length="336" mass="37923">MKLLLLRWHFKQHFILLIFTLWLVTGIAECKIFNYQSLLCADIHCEEPIADGITTAKYPSPDRNLLSFKKDLNVKILGKTNDKIYYFAEVKQKLGFVPAKLIKETNVHYDETKLSDVKFNFAEFEKSKNLRTESDFHDNNNNNGSFVLSSSNGDQDQVPSNDSIIQQQSNTATPFVYSPKVTVIDGTTIDEELLGGITATPSPTFVQNPVTKTATIEANFNNVDEIDRKTVVDQNESKRLNEPIVQDTSVDDVTIVGEDSSEIVVDTATLKQKDDVINAKFDVVEEEKDANNNISFIETNNTQSQNDSTDEKAKIEEENNEFKHEMKIPSIVNDSL</sequence>
<dbReference type="AlphaFoldDB" id="A0A1Y3B6E3"/>
<dbReference type="Proteomes" id="UP000194236">
    <property type="component" value="Unassembled WGS sequence"/>
</dbReference>
<proteinExistence type="predicted"/>
<keyword evidence="3" id="KW-1185">Reference proteome</keyword>
<gene>
    <name evidence="2" type="ORF">BLA29_004048</name>
</gene>